<keyword evidence="9" id="KW-1185">Reference proteome</keyword>
<dbReference type="Proteomes" id="UP000007648">
    <property type="component" value="Unassembled WGS sequence"/>
</dbReference>
<dbReference type="SMART" id="SM00406">
    <property type="entry name" value="IGv"/>
    <property type="match status" value="1"/>
</dbReference>
<keyword evidence="1" id="KW-0732">Signal</keyword>
<feature type="domain" description="Ig-like" evidence="7">
    <location>
        <begin position="5"/>
        <end position="94"/>
    </location>
</feature>
<keyword evidence="2" id="KW-0391">Immunity</keyword>
<sequence length="94" mass="10806">VSVKGNVDQSPPYLTIEEGKSCTLHCNYSNQNFDRIFWYRQEMGESLEFMFALFSNSLKQKERMTATFNTNTRQSSLSIRNSQLEDSGTYLCAA</sequence>
<dbReference type="InterPro" id="IPR013783">
    <property type="entry name" value="Ig-like_fold"/>
</dbReference>
<evidence type="ECO:0000259" key="7">
    <source>
        <dbReference type="PROSITE" id="PS50835"/>
    </source>
</evidence>
<dbReference type="GO" id="GO:0042605">
    <property type="term" value="F:peptide antigen binding"/>
    <property type="evidence" value="ECO:0007669"/>
    <property type="project" value="TreeGrafter"/>
</dbReference>
<reference evidence="8 9" key="1">
    <citation type="journal article" date="2011" name="Proc. Natl. Acad. Sci. U.S.A.">
        <title>Genetic diversity and population structure of the endangered marsupial Sarcophilus harrisii (Tasmanian devil).</title>
        <authorList>
            <person name="Miller W."/>
            <person name="Hayes V.M."/>
            <person name="Ratan A."/>
            <person name="Petersen D.C."/>
            <person name="Wittekindt N.E."/>
            <person name="Miller J."/>
            <person name="Walenz B."/>
            <person name="Knight J."/>
            <person name="Qi J."/>
            <person name="Zhao F."/>
            <person name="Wang Q."/>
            <person name="Bedoya-Reina O.C."/>
            <person name="Katiyar N."/>
            <person name="Tomsho L.P."/>
            <person name="Kasson L.M."/>
            <person name="Hardie R.A."/>
            <person name="Woodbridge P."/>
            <person name="Tindall E.A."/>
            <person name="Bertelsen M.F."/>
            <person name="Dixon D."/>
            <person name="Pyecroft S."/>
            <person name="Helgen K.M."/>
            <person name="Lesk A.M."/>
            <person name="Pringle T.H."/>
            <person name="Patterson N."/>
            <person name="Zhang Y."/>
            <person name="Kreiss A."/>
            <person name="Woods G.M."/>
            <person name="Jones M.E."/>
            <person name="Schuster S.C."/>
        </authorList>
    </citation>
    <scope>NUCLEOTIDE SEQUENCE [LARGE SCALE GENOMIC DNA]</scope>
</reference>
<dbReference type="Gene3D" id="2.60.40.10">
    <property type="entry name" value="Immunoglobulins"/>
    <property type="match status" value="1"/>
</dbReference>
<dbReference type="InterPro" id="IPR007110">
    <property type="entry name" value="Ig-like_dom"/>
</dbReference>
<dbReference type="Ensembl" id="ENSSHAT00000035135.1">
    <property type="protein sequence ID" value="ENSSHAP00000024809.1"/>
    <property type="gene ID" value="ENSSHAG00000031395.1"/>
</dbReference>
<keyword evidence="6" id="KW-1279">T cell receptor</keyword>
<evidence type="ECO:0000256" key="5">
    <source>
        <dbReference type="ARBA" id="ARBA00023319"/>
    </source>
</evidence>
<keyword evidence="3" id="KW-1064">Adaptive immunity</keyword>
<reference evidence="8" key="2">
    <citation type="submission" date="2025-08" db="UniProtKB">
        <authorList>
            <consortium name="Ensembl"/>
        </authorList>
    </citation>
    <scope>IDENTIFICATION</scope>
</reference>
<dbReference type="InParanoid" id="A0A7N4UXZ5"/>
<dbReference type="GO" id="GO:0002250">
    <property type="term" value="P:adaptive immune response"/>
    <property type="evidence" value="ECO:0007669"/>
    <property type="project" value="UniProtKB-KW"/>
</dbReference>
<dbReference type="PANTHER" id="PTHR19343:SF13">
    <property type="entry name" value="T CELL RECEPTOR ALPHA VARIABLE 21"/>
    <property type="match status" value="1"/>
</dbReference>
<name>A0A7N4UXZ5_SARHA</name>
<evidence type="ECO:0000256" key="1">
    <source>
        <dbReference type="ARBA" id="ARBA00022729"/>
    </source>
</evidence>
<keyword evidence="5" id="KW-0393">Immunoglobulin domain</keyword>
<dbReference type="Pfam" id="PF07686">
    <property type="entry name" value="V-set"/>
    <property type="match status" value="1"/>
</dbReference>
<dbReference type="InterPro" id="IPR051006">
    <property type="entry name" value="TCR_variable_domain"/>
</dbReference>
<organism evidence="8 9">
    <name type="scientific">Sarcophilus harrisii</name>
    <name type="common">Tasmanian devil</name>
    <name type="synonym">Sarcophilus laniarius</name>
    <dbReference type="NCBI Taxonomy" id="9305"/>
    <lineage>
        <taxon>Eukaryota</taxon>
        <taxon>Metazoa</taxon>
        <taxon>Chordata</taxon>
        <taxon>Craniata</taxon>
        <taxon>Vertebrata</taxon>
        <taxon>Euteleostomi</taxon>
        <taxon>Mammalia</taxon>
        <taxon>Metatheria</taxon>
        <taxon>Dasyuromorphia</taxon>
        <taxon>Dasyuridae</taxon>
        <taxon>Sarcophilus</taxon>
    </lineage>
</organism>
<evidence type="ECO:0000313" key="8">
    <source>
        <dbReference type="Ensembl" id="ENSSHAP00000024809.1"/>
    </source>
</evidence>
<dbReference type="PANTHER" id="PTHR19343">
    <property type="entry name" value="T CELL RECEPTOR ALPHA VARIABLE 1-2"/>
    <property type="match status" value="1"/>
</dbReference>
<dbReference type="InterPro" id="IPR036179">
    <property type="entry name" value="Ig-like_dom_sf"/>
</dbReference>
<proteinExistence type="predicted"/>
<dbReference type="GeneTree" id="ENSGT00940000163224"/>
<evidence type="ECO:0000313" key="9">
    <source>
        <dbReference type="Proteomes" id="UP000007648"/>
    </source>
</evidence>
<evidence type="ECO:0000256" key="2">
    <source>
        <dbReference type="ARBA" id="ARBA00022859"/>
    </source>
</evidence>
<evidence type="ECO:0000256" key="6">
    <source>
        <dbReference type="ARBA" id="ARBA00043266"/>
    </source>
</evidence>
<dbReference type="SUPFAM" id="SSF48726">
    <property type="entry name" value="Immunoglobulin"/>
    <property type="match status" value="1"/>
</dbReference>
<dbReference type="AlphaFoldDB" id="A0A7N4UXZ5"/>
<reference evidence="8" key="3">
    <citation type="submission" date="2025-09" db="UniProtKB">
        <authorList>
            <consortium name="Ensembl"/>
        </authorList>
    </citation>
    <scope>IDENTIFICATION</scope>
</reference>
<keyword evidence="4" id="KW-0675">Receptor</keyword>
<dbReference type="InterPro" id="IPR013106">
    <property type="entry name" value="Ig_V-set"/>
</dbReference>
<dbReference type="GO" id="GO:0042101">
    <property type="term" value="C:T cell receptor complex"/>
    <property type="evidence" value="ECO:0007669"/>
    <property type="project" value="UniProtKB-KW"/>
</dbReference>
<protein>
    <recommendedName>
        <fullName evidence="7">Ig-like domain-containing protein</fullName>
    </recommendedName>
</protein>
<accession>A0A7N4UXZ5</accession>
<evidence type="ECO:0000256" key="4">
    <source>
        <dbReference type="ARBA" id="ARBA00023170"/>
    </source>
</evidence>
<evidence type="ECO:0000256" key="3">
    <source>
        <dbReference type="ARBA" id="ARBA00023130"/>
    </source>
</evidence>
<dbReference type="PROSITE" id="PS50835">
    <property type="entry name" value="IG_LIKE"/>
    <property type="match status" value="1"/>
</dbReference>